<keyword evidence="10" id="KW-0805">Transcription regulation</keyword>
<feature type="domain" description="USP" evidence="17">
    <location>
        <begin position="243"/>
        <end position="608"/>
    </location>
</feature>
<dbReference type="InterPro" id="IPR028889">
    <property type="entry name" value="USP"/>
</dbReference>
<keyword evidence="3 15" id="KW-0645">Protease</keyword>
<keyword evidence="12" id="KW-0539">Nucleus</keyword>
<dbReference type="Pfam" id="PF02148">
    <property type="entry name" value="zf-UBP"/>
    <property type="match status" value="1"/>
</dbReference>
<evidence type="ECO:0000256" key="5">
    <source>
        <dbReference type="ARBA" id="ARBA00022771"/>
    </source>
</evidence>
<evidence type="ECO:0000256" key="12">
    <source>
        <dbReference type="ARBA" id="ARBA00023242"/>
    </source>
</evidence>
<evidence type="ECO:0000256" key="16">
    <source>
        <dbReference type="SAM" id="MobiDB-lite"/>
    </source>
</evidence>
<dbReference type="SUPFAM" id="SSF54001">
    <property type="entry name" value="Cysteine proteinases"/>
    <property type="match status" value="1"/>
</dbReference>
<dbReference type="Pfam" id="PF00443">
    <property type="entry name" value="UCH"/>
    <property type="match status" value="1"/>
</dbReference>
<keyword evidence="9" id="KW-0862">Zinc</keyword>
<protein>
    <recommendedName>
        <fullName evidence="15">Ubiquitin carboxyl-terminal hydrolase</fullName>
        <ecNumber evidence="15">3.4.19.12</ecNumber>
    </recommendedName>
</protein>
<comment type="catalytic activity">
    <reaction evidence="1 15">
        <text>Thiol-dependent hydrolysis of ester, thioester, amide, peptide and isopeptide bonds formed by the C-terminal Gly of ubiquitin (a 76-residue protein attached to proteins as an intracellular targeting signal).</text>
        <dbReference type="EC" id="3.4.19.12"/>
    </reaction>
</comment>
<dbReference type="PROSITE" id="PS00973">
    <property type="entry name" value="USP_2"/>
    <property type="match status" value="1"/>
</dbReference>
<organism evidence="19 20">
    <name type="scientific">Umbelopsis ramanniana AG</name>
    <dbReference type="NCBI Taxonomy" id="1314678"/>
    <lineage>
        <taxon>Eukaryota</taxon>
        <taxon>Fungi</taxon>
        <taxon>Fungi incertae sedis</taxon>
        <taxon>Mucoromycota</taxon>
        <taxon>Mucoromycotina</taxon>
        <taxon>Umbelopsidomycetes</taxon>
        <taxon>Umbelopsidales</taxon>
        <taxon>Umbelopsidaceae</taxon>
        <taxon>Umbelopsis</taxon>
    </lineage>
</organism>
<evidence type="ECO:0000256" key="4">
    <source>
        <dbReference type="ARBA" id="ARBA00022723"/>
    </source>
</evidence>
<evidence type="ECO:0000256" key="7">
    <source>
        <dbReference type="ARBA" id="ARBA00022801"/>
    </source>
</evidence>
<evidence type="ECO:0000256" key="13">
    <source>
        <dbReference type="ARBA" id="ARBA00038490"/>
    </source>
</evidence>
<evidence type="ECO:0000256" key="10">
    <source>
        <dbReference type="ARBA" id="ARBA00023015"/>
    </source>
</evidence>
<feature type="region of interest" description="Disordered" evidence="16">
    <location>
        <begin position="525"/>
        <end position="544"/>
    </location>
</feature>
<keyword evidence="4" id="KW-0479">Metal-binding</keyword>
<keyword evidence="6 15" id="KW-0833">Ubl conjugation pathway</keyword>
<dbReference type="GO" id="GO:0005634">
    <property type="term" value="C:nucleus"/>
    <property type="evidence" value="ECO:0007669"/>
    <property type="project" value="UniProtKB-SubCell"/>
</dbReference>
<dbReference type="Gene3D" id="3.90.70.10">
    <property type="entry name" value="Cysteine proteinases"/>
    <property type="match status" value="1"/>
</dbReference>
<comment type="similarity">
    <text evidence="13">Belongs to the peptidase C19 family. UBP8 subfamily.</text>
</comment>
<dbReference type="GO" id="GO:0016579">
    <property type="term" value="P:protein deubiquitination"/>
    <property type="evidence" value="ECO:0007669"/>
    <property type="project" value="InterPro"/>
</dbReference>
<dbReference type="PANTHER" id="PTHR21646">
    <property type="entry name" value="UBIQUITIN CARBOXYL-TERMINAL HYDROLASE"/>
    <property type="match status" value="1"/>
</dbReference>
<evidence type="ECO:0000313" key="19">
    <source>
        <dbReference type="EMBL" id="KAI8583810.1"/>
    </source>
</evidence>
<dbReference type="AlphaFoldDB" id="A0AAD5EK20"/>
<dbReference type="InterPro" id="IPR001607">
    <property type="entry name" value="Znf_UBP"/>
</dbReference>
<evidence type="ECO:0000256" key="8">
    <source>
        <dbReference type="ARBA" id="ARBA00022807"/>
    </source>
</evidence>
<reference evidence="19" key="2">
    <citation type="journal article" date="2022" name="Proc. Natl. Acad. Sci. U.S.A.">
        <title>Diploid-dominant life cycles characterize the early evolution of Fungi.</title>
        <authorList>
            <person name="Amses K.R."/>
            <person name="Simmons D.R."/>
            <person name="Longcore J.E."/>
            <person name="Mondo S.J."/>
            <person name="Seto K."/>
            <person name="Jeronimo G.H."/>
            <person name="Bonds A.E."/>
            <person name="Quandt C.A."/>
            <person name="Davis W.J."/>
            <person name="Chang Y."/>
            <person name="Federici B.A."/>
            <person name="Kuo A."/>
            <person name="LaButti K."/>
            <person name="Pangilinan J."/>
            <person name="Andreopoulos W."/>
            <person name="Tritt A."/>
            <person name="Riley R."/>
            <person name="Hundley H."/>
            <person name="Johnson J."/>
            <person name="Lipzen A."/>
            <person name="Barry K."/>
            <person name="Lang B.F."/>
            <person name="Cuomo C.A."/>
            <person name="Buchler N.E."/>
            <person name="Grigoriev I.V."/>
            <person name="Spatafora J.W."/>
            <person name="Stajich J.E."/>
            <person name="James T.Y."/>
        </authorList>
    </citation>
    <scope>NUCLEOTIDE SEQUENCE</scope>
    <source>
        <strain evidence="19">AG</strain>
    </source>
</reference>
<evidence type="ECO:0000256" key="15">
    <source>
        <dbReference type="RuleBase" id="RU366025"/>
    </source>
</evidence>
<dbReference type="InterPro" id="IPR013083">
    <property type="entry name" value="Znf_RING/FYVE/PHD"/>
</dbReference>
<dbReference type="RefSeq" id="XP_051448814.1">
    <property type="nucleotide sequence ID" value="XM_051585488.1"/>
</dbReference>
<dbReference type="GeneID" id="75910836"/>
<dbReference type="InterPro" id="IPR018200">
    <property type="entry name" value="USP_CS"/>
</dbReference>
<feature type="domain" description="UBP-type" evidence="18">
    <location>
        <begin position="104"/>
        <end position="205"/>
    </location>
</feature>
<evidence type="ECO:0000256" key="11">
    <source>
        <dbReference type="ARBA" id="ARBA00023163"/>
    </source>
</evidence>
<proteinExistence type="inferred from homology"/>
<evidence type="ECO:0000256" key="14">
    <source>
        <dbReference type="PROSITE-ProRule" id="PRU00502"/>
    </source>
</evidence>
<dbReference type="InterPro" id="IPR001394">
    <property type="entry name" value="Peptidase_C19_UCH"/>
</dbReference>
<sequence>MIPQADSIAMTLVNTNGHSNGTAEAHSASVYDILNSPDNPTSFYSTDEQRQNFKIASAGCKHLFDMKHQHSIPSNASDRDTFRQTFITAVDYGIAWKIAMSEVRSSGKTDDPVRSKKRKKLNEQLPVPHCTSCQLLSNRLHICLHCNYLGCRSQRHIQQHLKKENHTFAMDFSNQMIYCSLCSDYIYDKELYDLITKPKLLRMYKYLRRGKKSQPQFIDWIPSDSEQTLITTQSSLLPCRGIRGLTNMGNTCFMNVILQSMAHNPLLRAHFLSDRHNYKSCKRKYCMCCEMDKLFEQLYSGERSPYGPCTFLQSMWLSLKELAGYAQQDAHEFFISALNQIHADSKDHSMDDCHCVVHQTFAGLLQSNVTCLKCGNVSSAYDPMLDISLDLLPPEKKKKQITQPLPGDNAGKLGNPLLTSKDKQESPNSDQHQSFFAARRAREANSLTDCLDRYTKPEKLGENQYSCGNCGHTFQAAVKQLSVKRLPQVLSFQLKRFEHGKSATKIETKIKFPIDLDMTPYTTEYGDGSGKHSDKKSHRSSNPPAYNNINVYTLFAVVNHQGKMDTGHYTMFAKHRGQWFKFDDHHVTMSYQKDVLDSKAYMCFYIKKSLDYGFG</sequence>
<dbReference type="Proteomes" id="UP001206595">
    <property type="component" value="Unassembled WGS sequence"/>
</dbReference>
<dbReference type="PANTHER" id="PTHR21646:SF33">
    <property type="entry name" value="UBIQUITIN CARBOXYL-TERMINAL HYDROLASE 22"/>
    <property type="match status" value="1"/>
</dbReference>
<dbReference type="GO" id="GO:0006508">
    <property type="term" value="P:proteolysis"/>
    <property type="evidence" value="ECO:0007669"/>
    <property type="project" value="UniProtKB-KW"/>
</dbReference>
<name>A0AAD5EK20_UMBRA</name>
<evidence type="ECO:0000259" key="17">
    <source>
        <dbReference type="PROSITE" id="PS50235"/>
    </source>
</evidence>
<evidence type="ECO:0000256" key="9">
    <source>
        <dbReference type="ARBA" id="ARBA00022833"/>
    </source>
</evidence>
<comment type="caution">
    <text evidence="19">The sequence shown here is derived from an EMBL/GenBank/DDBJ whole genome shotgun (WGS) entry which is preliminary data.</text>
</comment>
<evidence type="ECO:0000256" key="6">
    <source>
        <dbReference type="ARBA" id="ARBA00022786"/>
    </source>
</evidence>
<dbReference type="PROSITE" id="PS00972">
    <property type="entry name" value="USP_1"/>
    <property type="match status" value="1"/>
</dbReference>
<keyword evidence="7 15" id="KW-0378">Hydrolase</keyword>
<evidence type="ECO:0000256" key="3">
    <source>
        <dbReference type="ARBA" id="ARBA00022670"/>
    </source>
</evidence>
<keyword evidence="5 14" id="KW-0863">Zinc-finger</keyword>
<dbReference type="GO" id="GO:0008270">
    <property type="term" value="F:zinc ion binding"/>
    <property type="evidence" value="ECO:0007669"/>
    <property type="project" value="UniProtKB-KW"/>
</dbReference>
<evidence type="ECO:0000259" key="18">
    <source>
        <dbReference type="PROSITE" id="PS50271"/>
    </source>
</evidence>
<keyword evidence="8 15" id="KW-0788">Thiol protease</keyword>
<gene>
    <name evidence="19" type="ORF">K450DRAFT_220076</name>
</gene>
<comment type="subcellular location">
    <subcellularLocation>
        <location evidence="2">Nucleus</location>
    </subcellularLocation>
</comment>
<reference evidence="19" key="1">
    <citation type="submission" date="2021-06" db="EMBL/GenBank/DDBJ databases">
        <authorList>
            <consortium name="DOE Joint Genome Institute"/>
            <person name="Mondo S.J."/>
            <person name="Amses K.R."/>
            <person name="Simmons D.R."/>
            <person name="Longcore J.E."/>
            <person name="Seto K."/>
            <person name="Alves G.H."/>
            <person name="Bonds A.E."/>
            <person name="Quandt C.A."/>
            <person name="Davis W.J."/>
            <person name="Chang Y."/>
            <person name="Letcher P.M."/>
            <person name="Powell M.J."/>
            <person name="Kuo A."/>
            <person name="Labutti K."/>
            <person name="Pangilinan J."/>
            <person name="Andreopoulos W."/>
            <person name="Tritt A."/>
            <person name="Riley R."/>
            <person name="Hundley H."/>
            <person name="Johnson J."/>
            <person name="Lipzen A."/>
            <person name="Barry K."/>
            <person name="Berbee M.L."/>
            <person name="Buchler N.E."/>
            <person name="Grigoriev I.V."/>
            <person name="Spatafora J.W."/>
            <person name="Stajich J.E."/>
            <person name="James T.Y."/>
        </authorList>
    </citation>
    <scope>NUCLEOTIDE SEQUENCE</scope>
    <source>
        <strain evidence="19">AG</strain>
    </source>
</reference>
<dbReference type="InterPro" id="IPR038765">
    <property type="entry name" value="Papain-like_cys_pep_sf"/>
</dbReference>
<accession>A0AAD5EK20</accession>
<dbReference type="EMBL" id="MU620894">
    <property type="protein sequence ID" value="KAI8583810.1"/>
    <property type="molecule type" value="Genomic_DNA"/>
</dbReference>
<evidence type="ECO:0000313" key="20">
    <source>
        <dbReference type="Proteomes" id="UP001206595"/>
    </source>
</evidence>
<dbReference type="InterPro" id="IPR050185">
    <property type="entry name" value="Ub_carboxyl-term_hydrolase"/>
</dbReference>
<keyword evidence="20" id="KW-1185">Reference proteome</keyword>
<evidence type="ECO:0000256" key="1">
    <source>
        <dbReference type="ARBA" id="ARBA00000707"/>
    </source>
</evidence>
<keyword evidence="11" id="KW-0804">Transcription</keyword>
<dbReference type="Gene3D" id="3.30.40.10">
    <property type="entry name" value="Zinc/RING finger domain, C3HC4 (zinc finger)"/>
    <property type="match status" value="1"/>
</dbReference>
<dbReference type="GO" id="GO:0004843">
    <property type="term" value="F:cysteine-type deubiquitinase activity"/>
    <property type="evidence" value="ECO:0007669"/>
    <property type="project" value="UniProtKB-UniRule"/>
</dbReference>
<dbReference type="PROSITE" id="PS50235">
    <property type="entry name" value="USP_3"/>
    <property type="match status" value="1"/>
</dbReference>
<dbReference type="SUPFAM" id="SSF57850">
    <property type="entry name" value="RING/U-box"/>
    <property type="match status" value="1"/>
</dbReference>
<feature type="region of interest" description="Disordered" evidence="16">
    <location>
        <begin position="399"/>
        <end position="434"/>
    </location>
</feature>
<dbReference type="PROSITE" id="PS50271">
    <property type="entry name" value="ZF_UBP"/>
    <property type="match status" value="1"/>
</dbReference>
<dbReference type="EC" id="3.4.19.12" evidence="15"/>
<evidence type="ECO:0000256" key="2">
    <source>
        <dbReference type="ARBA" id="ARBA00004123"/>
    </source>
</evidence>